<protein>
    <submittedName>
        <fullName evidence="1">Uncharacterized protein</fullName>
    </submittedName>
</protein>
<sequence length="69" mass="7941">MINYPPLVNPDMPHVNPDLPRPMPVMMPNNNPLLIVHQMPVPYWGMPVPSPYFPGPISNNQYINDMFQN</sequence>
<reference evidence="1 2" key="1">
    <citation type="submission" date="2021-06" db="EMBL/GenBank/DDBJ databases">
        <title>A haploid diamondback moth (Plutella xylostella L.) genome assembly resolves 31 chromosomes and identifies a diamide resistance mutation.</title>
        <authorList>
            <person name="Ward C.M."/>
            <person name="Perry K.D."/>
            <person name="Baker G."/>
            <person name="Powis K."/>
            <person name="Heckel D.G."/>
            <person name="Baxter S.W."/>
        </authorList>
    </citation>
    <scope>NUCLEOTIDE SEQUENCE [LARGE SCALE GENOMIC DNA]</scope>
    <source>
        <strain evidence="1 2">LV</strain>
        <tissue evidence="1">Single pupa</tissue>
    </source>
</reference>
<accession>A0ABQ7R7A3</accession>
<keyword evidence="2" id="KW-1185">Reference proteome</keyword>
<comment type="caution">
    <text evidence="1">The sequence shown here is derived from an EMBL/GenBank/DDBJ whole genome shotgun (WGS) entry which is preliminary data.</text>
</comment>
<organism evidence="1 2">
    <name type="scientific">Plutella xylostella</name>
    <name type="common">Diamondback moth</name>
    <name type="synonym">Plutella maculipennis</name>
    <dbReference type="NCBI Taxonomy" id="51655"/>
    <lineage>
        <taxon>Eukaryota</taxon>
        <taxon>Metazoa</taxon>
        <taxon>Ecdysozoa</taxon>
        <taxon>Arthropoda</taxon>
        <taxon>Hexapoda</taxon>
        <taxon>Insecta</taxon>
        <taxon>Pterygota</taxon>
        <taxon>Neoptera</taxon>
        <taxon>Endopterygota</taxon>
        <taxon>Lepidoptera</taxon>
        <taxon>Glossata</taxon>
        <taxon>Ditrysia</taxon>
        <taxon>Yponomeutoidea</taxon>
        <taxon>Plutellidae</taxon>
        <taxon>Plutella</taxon>
    </lineage>
</organism>
<proteinExistence type="predicted"/>
<evidence type="ECO:0000313" key="2">
    <source>
        <dbReference type="Proteomes" id="UP000823941"/>
    </source>
</evidence>
<name>A0ABQ7R7A3_PLUXY</name>
<evidence type="ECO:0000313" key="1">
    <source>
        <dbReference type="EMBL" id="KAG7313175.1"/>
    </source>
</evidence>
<gene>
    <name evidence="1" type="ORF">JYU34_000268</name>
</gene>
<dbReference type="Proteomes" id="UP000823941">
    <property type="component" value="Chromosome 1"/>
</dbReference>
<dbReference type="EMBL" id="JAHIBW010000001">
    <property type="protein sequence ID" value="KAG7313175.1"/>
    <property type="molecule type" value="Genomic_DNA"/>
</dbReference>